<evidence type="ECO:0000259" key="4">
    <source>
        <dbReference type="Pfam" id="PF26571"/>
    </source>
</evidence>
<name>A0A5S5CYQ0_9ACTN</name>
<keyword evidence="1" id="KW-0175">Coiled coil</keyword>
<dbReference type="Pfam" id="PF26571">
    <property type="entry name" value="VldE"/>
    <property type="match status" value="1"/>
</dbReference>
<evidence type="ECO:0000256" key="1">
    <source>
        <dbReference type="SAM" id="Coils"/>
    </source>
</evidence>
<evidence type="ECO:0000313" key="6">
    <source>
        <dbReference type="Proteomes" id="UP000322499"/>
    </source>
</evidence>
<comment type="caution">
    <text evidence="5">The sequence shown here is derived from an EMBL/GenBank/DDBJ whole genome shotgun (WGS) entry which is preliminary data.</text>
</comment>
<reference evidence="5 6" key="1">
    <citation type="submission" date="2019-07" db="EMBL/GenBank/DDBJ databases">
        <title>Genomic Encyclopedia of Archaeal and Bacterial Type Strains, Phase II (KMG-II): from individual species to whole genera.</title>
        <authorList>
            <person name="Goeker M."/>
        </authorList>
    </citation>
    <scope>NUCLEOTIDE SEQUENCE [LARGE SCALE GENOMIC DNA]</scope>
    <source>
        <strain evidence="5 6">DSM 46842</strain>
    </source>
</reference>
<dbReference type="AlphaFoldDB" id="A0A5S5CYQ0"/>
<evidence type="ECO:0000256" key="2">
    <source>
        <dbReference type="SAM" id="MobiDB-lite"/>
    </source>
</evidence>
<feature type="domain" description="ARB-07466-like C-terminal" evidence="4">
    <location>
        <begin position="186"/>
        <end position="289"/>
    </location>
</feature>
<accession>A0A5S5CYQ0</accession>
<evidence type="ECO:0000313" key="5">
    <source>
        <dbReference type="EMBL" id="TYP88897.1"/>
    </source>
</evidence>
<dbReference type="RefSeq" id="WP_166532129.1">
    <property type="nucleotide sequence ID" value="NZ_VNHW01000003.1"/>
</dbReference>
<feature type="coiled-coil region" evidence="1">
    <location>
        <begin position="102"/>
        <end position="134"/>
    </location>
</feature>
<keyword evidence="3" id="KW-0472">Membrane</keyword>
<keyword evidence="3" id="KW-1133">Transmembrane helix</keyword>
<dbReference type="InterPro" id="IPR058593">
    <property type="entry name" value="ARB_07466-like_C"/>
</dbReference>
<protein>
    <recommendedName>
        <fullName evidence="4">ARB-07466-like C-terminal domain-containing protein</fullName>
    </recommendedName>
</protein>
<gene>
    <name evidence="5" type="ORF">BD833_10353</name>
</gene>
<organism evidence="5 6">
    <name type="scientific">Blastococcus xanthinilyticus</name>
    <dbReference type="NCBI Taxonomy" id="1564164"/>
    <lineage>
        <taxon>Bacteria</taxon>
        <taxon>Bacillati</taxon>
        <taxon>Actinomycetota</taxon>
        <taxon>Actinomycetes</taxon>
        <taxon>Geodermatophilales</taxon>
        <taxon>Geodermatophilaceae</taxon>
        <taxon>Blastococcus</taxon>
    </lineage>
</organism>
<evidence type="ECO:0000256" key="3">
    <source>
        <dbReference type="SAM" id="Phobius"/>
    </source>
</evidence>
<feature type="compositionally biased region" description="Low complexity" evidence="2">
    <location>
        <begin position="1"/>
        <end position="14"/>
    </location>
</feature>
<feature type="region of interest" description="Disordered" evidence="2">
    <location>
        <begin position="1"/>
        <end position="23"/>
    </location>
</feature>
<keyword evidence="3" id="KW-0812">Transmembrane</keyword>
<sequence>MNPRTTTGRRGAAPRARRRPPATVRRPALYLGVAAAGAILVNAFVGVEPTAQAEGEALQSVSVAEQLGLSAQATPIDVTEDLEPLEDLAVSRSARAAEQTAAQQVQAAADQAELDRQKAEAEAAARAEAEAKAAAEAAAAEAAAEAAAQAEAAAAPAPAGRTQAREAAPAASSVAATAVARISNSSGSVRSQVQAAADAVVSNVSGAAGITLGGTRPSAADPNGHPSGLALDYMVLSNAALGDAIVAYHRAHWNELGVDYLIWQQRMLSSPDGSWKGMENRGSATANHYDHVHVNYRG</sequence>
<feature type="transmembrane region" description="Helical" evidence="3">
    <location>
        <begin position="28"/>
        <end position="47"/>
    </location>
</feature>
<dbReference type="Proteomes" id="UP000322499">
    <property type="component" value="Unassembled WGS sequence"/>
</dbReference>
<proteinExistence type="predicted"/>
<dbReference type="EMBL" id="VNHW01000003">
    <property type="protein sequence ID" value="TYP88897.1"/>
    <property type="molecule type" value="Genomic_DNA"/>
</dbReference>
<keyword evidence="6" id="KW-1185">Reference proteome</keyword>